<dbReference type="PANTHER" id="PTHR47234:SF2">
    <property type="entry name" value="TONB-DEPENDENT RECEPTOR"/>
    <property type="match status" value="1"/>
</dbReference>
<evidence type="ECO:0000256" key="9">
    <source>
        <dbReference type="ARBA" id="ARBA00023237"/>
    </source>
</evidence>
<evidence type="ECO:0000256" key="5">
    <source>
        <dbReference type="ARBA" id="ARBA00022692"/>
    </source>
</evidence>
<evidence type="ECO:0000256" key="3">
    <source>
        <dbReference type="ARBA" id="ARBA00022448"/>
    </source>
</evidence>
<keyword evidence="9 10" id="KW-0998">Cell outer membrane</keyword>
<dbReference type="RefSeq" id="WP_198100229.1">
    <property type="nucleotide sequence ID" value="NZ_JAEDAL010000002.1"/>
</dbReference>
<dbReference type="InterPro" id="IPR039426">
    <property type="entry name" value="TonB-dep_rcpt-like"/>
</dbReference>
<accession>A0A931NDI4</accession>
<sequence>MKLTPIAAGLALLGIMSAPLAQTAPKADDKNKDTKKLERVVVTGSSIKRLADQAALPVETLNRSQIEQLGVSSAEGLINLLSANVAGANNPVSTNTVFGADQDRLTGGASHANLRGLGPTGTLVLLNGRRVATHGMSGGSVDLNSIPMDAIERVETLKDGASALYGTDAIGGVINFITRSNFQGLALRGSYSTPEADGGGQRSRLSATGGVGDLDKNGYNLMATLTVDSDKILRGIDRPWATGYQPDMYLTPDSTSSAHANIIASAGTALTSAGTVVGTTDTTKYTNLNLLAIRGQCETLPYTVPLAPNTTIWDKFGYTNANSKYRCTRDYGRMFMLTAPKDATNALLKGTFDLGGHTASLELVASRTEVDGEYAPFQFSTSSNAVTNYPVNGPYYLNLRDLVGAAQFDPTKPIAYRLNMIDWGFRKNTNRTDNLRVQATLEGQIGRFDYDIGLGYGSSESSTLLQQGYADTNKLIALLSSGQYNPFLLPGQTQSATTLKAIEDMQVRGRIFGGETSVKQADAKISGNLGTFMAGDLDFALGLNAREESYAFSGTQTYTCVSSFTPANAALPNSVMGCAGNASSPKLSRAIGAVFGELLVRPLKNLELTLQARHDEYESIGGTTNPKAAFRFTPTQSLMIRGSTNTGFRAPTPQQIKLGQVELQLTGAYRDPVLCADTAAPKDATQCNRSGLPYRQGGNPDLTPETSKQATLGFVFAPTRDFQAFADYWQVKMDDRIRQLSVTNMIQNYDLFKDNFVRDPATGVVQYVQAGWVNAASSETKGIDFGMQYQTEALGSRINWSFGGTKMLSHQERLLKSAPMVEYVGKWTNTNLYLPWRVNASVGVRNGPWASTLSLNYRDDYEDEDRSGYTALTPTKRQIASYTTMNLVGSYSGIKGVTITGSILNLFDRQPPFTWHNVDGVIGAGWDPRVADPRGRVWSLSARWDLR</sequence>
<comment type="caution">
    <text evidence="15">The sequence shown here is derived from an EMBL/GenBank/DDBJ whole genome shotgun (WGS) entry which is preliminary data.</text>
</comment>
<evidence type="ECO:0000259" key="14">
    <source>
        <dbReference type="Pfam" id="PF07715"/>
    </source>
</evidence>
<name>A0A931NDI4_9BURK</name>
<dbReference type="SUPFAM" id="SSF56935">
    <property type="entry name" value="Porins"/>
    <property type="match status" value="1"/>
</dbReference>
<keyword evidence="4 10" id="KW-1134">Transmembrane beta strand</keyword>
<dbReference type="InterPro" id="IPR000531">
    <property type="entry name" value="Beta-barrel_TonB"/>
</dbReference>
<dbReference type="Pfam" id="PF07715">
    <property type="entry name" value="Plug"/>
    <property type="match status" value="1"/>
</dbReference>
<protein>
    <submittedName>
        <fullName evidence="15">TonB-dependent receptor</fullName>
    </submittedName>
</protein>
<dbReference type="PROSITE" id="PS52016">
    <property type="entry name" value="TONB_DEPENDENT_REC_3"/>
    <property type="match status" value="1"/>
</dbReference>
<evidence type="ECO:0000256" key="6">
    <source>
        <dbReference type="ARBA" id="ARBA00023077"/>
    </source>
</evidence>
<dbReference type="InterPro" id="IPR036942">
    <property type="entry name" value="Beta-barrel_TonB_sf"/>
</dbReference>
<keyword evidence="5 10" id="KW-0812">Transmembrane</keyword>
<dbReference type="InterPro" id="IPR012910">
    <property type="entry name" value="Plug_dom"/>
</dbReference>
<proteinExistence type="inferred from homology"/>
<evidence type="ECO:0000256" key="8">
    <source>
        <dbReference type="ARBA" id="ARBA00023170"/>
    </source>
</evidence>
<evidence type="ECO:0000313" key="16">
    <source>
        <dbReference type="Proteomes" id="UP000620139"/>
    </source>
</evidence>
<feature type="domain" description="TonB-dependent receptor-like beta-barrel" evidence="13">
    <location>
        <begin position="387"/>
        <end position="906"/>
    </location>
</feature>
<evidence type="ECO:0000256" key="2">
    <source>
        <dbReference type="ARBA" id="ARBA00009810"/>
    </source>
</evidence>
<dbReference type="InterPro" id="IPR037066">
    <property type="entry name" value="Plug_dom_sf"/>
</dbReference>
<dbReference type="EMBL" id="JAEDAL010000002">
    <property type="protein sequence ID" value="MBH9552634.1"/>
    <property type="molecule type" value="Genomic_DNA"/>
</dbReference>
<comment type="similarity">
    <text evidence="2 10 11">Belongs to the TonB-dependent receptor family.</text>
</comment>
<evidence type="ECO:0000259" key="13">
    <source>
        <dbReference type="Pfam" id="PF00593"/>
    </source>
</evidence>
<dbReference type="Gene3D" id="2.40.170.20">
    <property type="entry name" value="TonB-dependent receptor, beta-barrel domain"/>
    <property type="match status" value="1"/>
</dbReference>
<keyword evidence="16" id="KW-1185">Reference proteome</keyword>
<keyword evidence="3 10" id="KW-0813">Transport</keyword>
<evidence type="ECO:0000256" key="10">
    <source>
        <dbReference type="PROSITE-ProRule" id="PRU01360"/>
    </source>
</evidence>
<keyword evidence="12" id="KW-0732">Signal</keyword>
<dbReference type="Pfam" id="PF00593">
    <property type="entry name" value="TonB_dep_Rec_b-barrel"/>
    <property type="match status" value="1"/>
</dbReference>
<feature type="chain" id="PRO_5037657213" evidence="12">
    <location>
        <begin position="24"/>
        <end position="947"/>
    </location>
</feature>
<dbReference type="GO" id="GO:0009279">
    <property type="term" value="C:cell outer membrane"/>
    <property type="evidence" value="ECO:0007669"/>
    <property type="project" value="UniProtKB-SubCell"/>
</dbReference>
<evidence type="ECO:0000256" key="11">
    <source>
        <dbReference type="RuleBase" id="RU003357"/>
    </source>
</evidence>
<feature type="signal peptide" evidence="12">
    <location>
        <begin position="1"/>
        <end position="23"/>
    </location>
</feature>
<keyword evidence="7 10" id="KW-0472">Membrane</keyword>
<evidence type="ECO:0000313" key="15">
    <source>
        <dbReference type="EMBL" id="MBH9552634.1"/>
    </source>
</evidence>
<dbReference type="AlphaFoldDB" id="A0A931NDI4"/>
<evidence type="ECO:0000256" key="4">
    <source>
        <dbReference type="ARBA" id="ARBA00022452"/>
    </source>
</evidence>
<evidence type="ECO:0000256" key="12">
    <source>
        <dbReference type="SAM" id="SignalP"/>
    </source>
</evidence>
<evidence type="ECO:0000256" key="7">
    <source>
        <dbReference type="ARBA" id="ARBA00023136"/>
    </source>
</evidence>
<reference evidence="15" key="1">
    <citation type="submission" date="2020-12" db="EMBL/GenBank/DDBJ databases">
        <title>The genome sequence of Inhella sp. 4Y17.</title>
        <authorList>
            <person name="Liu Y."/>
        </authorList>
    </citation>
    <scope>NUCLEOTIDE SEQUENCE</scope>
    <source>
        <strain evidence="15">4Y10</strain>
    </source>
</reference>
<keyword evidence="8 15" id="KW-0675">Receptor</keyword>
<gene>
    <name evidence="15" type="ORF">I7X43_07185</name>
</gene>
<dbReference type="Gene3D" id="2.170.130.10">
    <property type="entry name" value="TonB-dependent receptor, plug domain"/>
    <property type="match status" value="1"/>
</dbReference>
<organism evidence="15 16">
    <name type="scientific">Inhella gelatinilytica</name>
    <dbReference type="NCBI Taxonomy" id="2795030"/>
    <lineage>
        <taxon>Bacteria</taxon>
        <taxon>Pseudomonadati</taxon>
        <taxon>Pseudomonadota</taxon>
        <taxon>Betaproteobacteria</taxon>
        <taxon>Burkholderiales</taxon>
        <taxon>Sphaerotilaceae</taxon>
        <taxon>Inhella</taxon>
    </lineage>
</organism>
<feature type="domain" description="TonB-dependent receptor plug" evidence="14">
    <location>
        <begin position="55"/>
        <end position="173"/>
    </location>
</feature>
<keyword evidence="6 11" id="KW-0798">TonB box</keyword>
<comment type="subcellular location">
    <subcellularLocation>
        <location evidence="1 10">Cell outer membrane</location>
        <topology evidence="1 10">Multi-pass membrane protein</topology>
    </subcellularLocation>
</comment>
<evidence type="ECO:0000256" key="1">
    <source>
        <dbReference type="ARBA" id="ARBA00004571"/>
    </source>
</evidence>
<dbReference type="PANTHER" id="PTHR47234">
    <property type="match status" value="1"/>
</dbReference>
<dbReference type="Proteomes" id="UP000620139">
    <property type="component" value="Unassembled WGS sequence"/>
</dbReference>